<dbReference type="GO" id="GO:0003676">
    <property type="term" value="F:nucleic acid binding"/>
    <property type="evidence" value="ECO:0007669"/>
    <property type="project" value="InterPro"/>
</dbReference>
<feature type="domain" description="RNase H type-1" evidence="1">
    <location>
        <begin position="135"/>
        <end position="210"/>
    </location>
</feature>
<dbReference type="EMBL" id="JXTC01000490">
    <property type="protein sequence ID" value="PON50147.1"/>
    <property type="molecule type" value="Genomic_DNA"/>
</dbReference>
<accession>A0A2P5BMX9</accession>
<evidence type="ECO:0000259" key="1">
    <source>
        <dbReference type="Pfam" id="PF13456"/>
    </source>
</evidence>
<evidence type="ECO:0000313" key="2">
    <source>
        <dbReference type="EMBL" id="PON50147.1"/>
    </source>
</evidence>
<dbReference type="Pfam" id="PF13456">
    <property type="entry name" value="RVT_3"/>
    <property type="match status" value="1"/>
</dbReference>
<dbReference type="Proteomes" id="UP000237000">
    <property type="component" value="Unassembled WGS sequence"/>
</dbReference>
<organism evidence="2 3">
    <name type="scientific">Trema orientale</name>
    <name type="common">Charcoal tree</name>
    <name type="synonym">Celtis orientalis</name>
    <dbReference type="NCBI Taxonomy" id="63057"/>
    <lineage>
        <taxon>Eukaryota</taxon>
        <taxon>Viridiplantae</taxon>
        <taxon>Streptophyta</taxon>
        <taxon>Embryophyta</taxon>
        <taxon>Tracheophyta</taxon>
        <taxon>Spermatophyta</taxon>
        <taxon>Magnoliopsida</taxon>
        <taxon>eudicotyledons</taxon>
        <taxon>Gunneridae</taxon>
        <taxon>Pentapetalae</taxon>
        <taxon>rosids</taxon>
        <taxon>fabids</taxon>
        <taxon>Rosales</taxon>
        <taxon>Cannabaceae</taxon>
        <taxon>Trema</taxon>
    </lineage>
</organism>
<gene>
    <name evidence="2" type="ORF">TorRG33x02_315700</name>
</gene>
<dbReference type="InterPro" id="IPR052929">
    <property type="entry name" value="RNase_H-like_EbsB-rel"/>
</dbReference>
<dbReference type="PANTHER" id="PTHR47074:SF61">
    <property type="entry name" value="RNASE H TYPE-1 DOMAIN-CONTAINING PROTEIN"/>
    <property type="match status" value="1"/>
</dbReference>
<protein>
    <recommendedName>
        <fullName evidence="1">RNase H type-1 domain-containing protein</fullName>
    </recommendedName>
</protein>
<name>A0A2P5BMX9_TREOI</name>
<dbReference type="AlphaFoldDB" id="A0A2P5BMX9"/>
<dbReference type="OrthoDB" id="1194237at2759"/>
<sequence>MMIFSTLRWLADVCGVGEVFKELRSVIVDIWEDPWVPLSPDFHSHPKNPLSLRENCKVADLIDEDSGSWNVALLSQLFDVESVNHILRIQWNRRDGQDVLVWMGSNSDDFMPSISSSLTLYEEWKFPPPGIIKLNVDAALGRDISFVGIVARDHFGKLIKCWTFKGPTAIPEVAEAFRMVKALEVAIVEGWGSIICEGDAQDITKAINGNPHSLS</sequence>
<proteinExistence type="predicted"/>
<dbReference type="InterPro" id="IPR002156">
    <property type="entry name" value="RNaseH_domain"/>
</dbReference>
<keyword evidence="3" id="KW-1185">Reference proteome</keyword>
<dbReference type="GO" id="GO:0004523">
    <property type="term" value="F:RNA-DNA hybrid ribonuclease activity"/>
    <property type="evidence" value="ECO:0007669"/>
    <property type="project" value="InterPro"/>
</dbReference>
<dbReference type="InParanoid" id="A0A2P5BMX9"/>
<evidence type="ECO:0000313" key="3">
    <source>
        <dbReference type="Proteomes" id="UP000237000"/>
    </source>
</evidence>
<reference evidence="3" key="1">
    <citation type="submission" date="2016-06" db="EMBL/GenBank/DDBJ databases">
        <title>Parallel loss of symbiosis genes in relatives of nitrogen-fixing non-legume Parasponia.</title>
        <authorList>
            <person name="Van Velzen R."/>
            <person name="Holmer R."/>
            <person name="Bu F."/>
            <person name="Rutten L."/>
            <person name="Van Zeijl A."/>
            <person name="Liu W."/>
            <person name="Santuari L."/>
            <person name="Cao Q."/>
            <person name="Sharma T."/>
            <person name="Shen D."/>
            <person name="Roswanjaya Y."/>
            <person name="Wardhani T."/>
            <person name="Kalhor M.S."/>
            <person name="Jansen J."/>
            <person name="Van den Hoogen J."/>
            <person name="Gungor B."/>
            <person name="Hartog M."/>
            <person name="Hontelez J."/>
            <person name="Verver J."/>
            <person name="Yang W.-C."/>
            <person name="Schijlen E."/>
            <person name="Repin R."/>
            <person name="Schilthuizen M."/>
            <person name="Schranz E."/>
            <person name="Heidstra R."/>
            <person name="Miyata K."/>
            <person name="Fedorova E."/>
            <person name="Kohlen W."/>
            <person name="Bisseling T."/>
            <person name="Smit S."/>
            <person name="Geurts R."/>
        </authorList>
    </citation>
    <scope>NUCLEOTIDE SEQUENCE [LARGE SCALE GENOMIC DNA]</scope>
    <source>
        <strain evidence="3">cv. RG33-2</strain>
    </source>
</reference>
<comment type="caution">
    <text evidence="2">The sequence shown here is derived from an EMBL/GenBank/DDBJ whole genome shotgun (WGS) entry which is preliminary data.</text>
</comment>
<dbReference type="PANTHER" id="PTHR47074">
    <property type="entry name" value="BNAC02G40300D PROTEIN"/>
    <property type="match status" value="1"/>
</dbReference>